<name>A0A9N9QM79_9CUCU</name>
<evidence type="ECO:0000313" key="1">
    <source>
        <dbReference type="EMBL" id="CAG9764615.1"/>
    </source>
</evidence>
<reference evidence="1" key="1">
    <citation type="submission" date="2022-01" db="EMBL/GenBank/DDBJ databases">
        <authorList>
            <person name="King R."/>
        </authorList>
    </citation>
    <scope>NUCLEOTIDE SEQUENCE</scope>
</reference>
<gene>
    <name evidence="1" type="ORF">CEUTPL_LOCUS5249</name>
</gene>
<dbReference type="AlphaFoldDB" id="A0A9N9QM79"/>
<dbReference type="Proteomes" id="UP001152799">
    <property type="component" value="Chromosome 2"/>
</dbReference>
<accession>A0A9N9QM79</accession>
<protein>
    <submittedName>
        <fullName evidence="1">Uncharacterized protein</fullName>
    </submittedName>
</protein>
<proteinExistence type="predicted"/>
<organism evidence="1 2">
    <name type="scientific">Ceutorhynchus assimilis</name>
    <name type="common">cabbage seed weevil</name>
    <dbReference type="NCBI Taxonomy" id="467358"/>
    <lineage>
        <taxon>Eukaryota</taxon>
        <taxon>Metazoa</taxon>
        <taxon>Ecdysozoa</taxon>
        <taxon>Arthropoda</taxon>
        <taxon>Hexapoda</taxon>
        <taxon>Insecta</taxon>
        <taxon>Pterygota</taxon>
        <taxon>Neoptera</taxon>
        <taxon>Endopterygota</taxon>
        <taxon>Coleoptera</taxon>
        <taxon>Polyphaga</taxon>
        <taxon>Cucujiformia</taxon>
        <taxon>Curculionidae</taxon>
        <taxon>Ceutorhynchinae</taxon>
        <taxon>Ceutorhynchus</taxon>
    </lineage>
</organism>
<keyword evidence="2" id="KW-1185">Reference proteome</keyword>
<evidence type="ECO:0000313" key="2">
    <source>
        <dbReference type="Proteomes" id="UP001152799"/>
    </source>
</evidence>
<dbReference type="EMBL" id="OU892278">
    <property type="protein sequence ID" value="CAG9764615.1"/>
    <property type="molecule type" value="Genomic_DNA"/>
</dbReference>
<sequence length="61" mass="7204">MDCYMTLGKYEAINKSKKNSSLIFVYYDSSGLKSRRHCARPVRNIQKFDLIVRIQYQNIKA</sequence>